<sequence>MSKNIIYFSHGQESGPWGTKIQYLAEIAGRRGFDVESPDYSDLPNPEDRVKKLLDLVPGDIDRLVLVGSSAGGYVSAVASEILNPNGLFLLAPAVLLRGFGGRNPQPRADHQWIVHGWNDEVVSIGSVICFAEQNKMQLHMLDSDHRLVDVLPSVGALFDLFLDKIQISPKNATIEDP</sequence>
<keyword evidence="3" id="KW-0378">Hydrolase</keyword>
<accession>A0A451BJM2</accession>
<evidence type="ECO:0000313" key="2">
    <source>
        <dbReference type="EMBL" id="VFK46345.1"/>
    </source>
</evidence>
<protein>
    <submittedName>
        <fullName evidence="3">Alpha/beta hydrolase family protein</fullName>
    </submittedName>
</protein>
<proteinExistence type="predicted"/>
<evidence type="ECO:0000313" key="1">
    <source>
        <dbReference type="EMBL" id="VFK39755.1"/>
    </source>
</evidence>
<name>A0A451BJM2_9GAMM</name>
<dbReference type="Pfam" id="PF05728">
    <property type="entry name" value="UPF0227"/>
    <property type="match status" value="1"/>
</dbReference>
<dbReference type="AlphaFoldDB" id="A0A451BJM2"/>
<dbReference type="SUPFAM" id="SSF53474">
    <property type="entry name" value="alpha/beta-Hydrolases"/>
    <property type="match status" value="1"/>
</dbReference>
<dbReference type="EMBL" id="CAADFU010000071">
    <property type="protein sequence ID" value="VFK46345.1"/>
    <property type="molecule type" value="Genomic_DNA"/>
</dbReference>
<reference evidence="3" key="1">
    <citation type="submission" date="2019-02" db="EMBL/GenBank/DDBJ databases">
        <authorList>
            <person name="Gruber-Vodicka R. H."/>
            <person name="Seah K. B. B."/>
        </authorList>
    </citation>
    <scope>NUCLEOTIDE SEQUENCE</scope>
    <source>
        <strain evidence="3">BECK_S127</strain>
        <strain evidence="2">BECK_S1320</strain>
        <strain evidence="1">BECK_S1321</strain>
    </source>
</reference>
<dbReference type="EMBL" id="CAADHB010000014">
    <property type="protein sequence ID" value="VFK78418.1"/>
    <property type="molecule type" value="Genomic_DNA"/>
</dbReference>
<gene>
    <name evidence="3" type="ORF">BECKSD772D_GA0070982_101423</name>
    <name evidence="2" type="ORF">BECKSD772E_GA0070983_107113</name>
    <name evidence="1" type="ORF">BECKSD772F_GA0070984_104710</name>
</gene>
<dbReference type="GO" id="GO:0016787">
    <property type="term" value="F:hydrolase activity"/>
    <property type="evidence" value="ECO:0007669"/>
    <property type="project" value="UniProtKB-KW"/>
</dbReference>
<dbReference type="InterPro" id="IPR029058">
    <property type="entry name" value="AB_hydrolase_fold"/>
</dbReference>
<dbReference type="Gene3D" id="3.40.50.1820">
    <property type="entry name" value="alpha/beta hydrolase"/>
    <property type="match status" value="1"/>
</dbReference>
<evidence type="ECO:0000313" key="3">
    <source>
        <dbReference type="EMBL" id="VFK78418.1"/>
    </source>
</evidence>
<organism evidence="3">
    <name type="scientific">Candidatus Kentrum sp. SD</name>
    <dbReference type="NCBI Taxonomy" id="2126332"/>
    <lineage>
        <taxon>Bacteria</taxon>
        <taxon>Pseudomonadati</taxon>
        <taxon>Pseudomonadota</taxon>
        <taxon>Gammaproteobacteria</taxon>
        <taxon>Candidatus Kentrum</taxon>
    </lineage>
</organism>
<dbReference type="InterPro" id="IPR008886">
    <property type="entry name" value="UPF0227/Esterase_YqiA"/>
</dbReference>
<dbReference type="EMBL" id="CAADFR010000047">
    <property type="protein sequence ID" value="VFK39755.1"/>
    <property type="molecule type" value="Genomic_DNA"/>
</dbReference>